<dbReference type="PROSITE" id="PS51257">
    <property type="entry name" value="PROKAR_LIPOPROTEIN"/>
    <property type="match status" value="1"/>
</dbReference>
<gene>
    <name evidence="1" type="ORF">MNBD_GAMMA25-218</name>
</gene>
<name>A0A3B1BZE8_9ZZZZ</name>
<accession>A0A3B1BZE8</accession>
<dbReference type="AlphaFoldDB" id="A0A3B1BZE8"/>
<sequence length="345" mass="37982">MRNYIYPVIASGLLSGCFMGGSNIKDVSTFERQPMVKSSIMPTKAQLSGARTRVIVLGIDDSGASVAKNAKLGAAVGNKIENLLADTGVEVVDRKLANKLQKEIQLAELKGRHDYKGPEVADFSVSGKIVTANFTKAYSAASSWVDDKGKTHYTPPKCKYSVSIEATLKVHALPSLNLVDTITITDTEAKSQDLSGHGYNRYNHNRQCPPYNKAQLDSLVTAAGADAVYESKVQLKNNFAPRGYITEYRTYDGKNIFKITMGKTAGIKEDQEVDIIQMFKNEDQLTGETNIEERKLAAGSVSNIVGQKYAWIVIDDPKKAKRVRLGDTVKIRFEDSMLDQVKKLF</sequence>
<dbReference type="EMBL" id="UOFY01000043">
    <property type="protein sequence ID" value="VAX10007.1"/>
    <property type="molecule type" value="Genomic_DNA"/>
</dbReference>
<evidence type="ECO:0000313" key="1">
    <source>
        <dbReference type="EMBL" id="VAX10007.1"/>
    </source>
</evidence>
<organism evidence="1">
    <name type="scientific">hydrothermal vent metagenome</name>
    <dbReference type="NCBI Taxonomy" id="652676"/>
    <lineage>
        <taxon>unclassified sequences</taxon>
        <taxon>metagenomes</taxon>
        <taxon>ecological metagenomes</taxon>
    </lineage>
</organism>
<reference evidence="1" key="1">
    <citation type="submission" date="2018-06" db="EMBL/GenBank/DDBJ databases">
        <authorList>
            <person name="Zhirakovskaya E."/>
        </authorList>
    </citation>
    <scope>NUCLEOTIDE SEQUENCE</scope>
</reference>
<proteinExistence type="predicted"/>
<evidence type="ECO:0008006" key="2">
    <source>
        <dbReference type="Google" id="ProtNLM"/>
    </source>
</evidence>
<protein>
    <recommendedName>
        <fullName evidence="2">Curli production assembly/transport component CsgG</fullName>
    </recommendedName>
</protein>